<dbReference type="EMBL" id="JACSQP010000007">
    <property type="protein sequence ID" value="MBD7958300.1"/>
    <property type="molecule type" value="Genomic_DNA"/>
</dbReference>
<keyword evidence="1" id="KW-1133">Transmembrane helix</keyword>
<feature type="transmembrane region" description="Helical" evidence="1">
    <location>
        <begin position="12"/>
        <end position="35"/>
    </location>
</feature>
<evidence type="ECO:0000313" key="2">
    <source>
        <dbReference type="EMBL" id="MBD7958300.1"/>
    </source>
</evidence>
<dbReference type="Proteomes" id="UP000648352">
    <property type="component" value="Unassembled WGS sequence"/>
</dbReference>
<reference evidence="2 3" key="1">
    <citation type="submission" date="2020-08" db="EMBL/GenBank/DDBJ databases">
        <title>A Genomic Blueprint of the Chicken Gut Microbiome.</title>
        <authorList>
            <person name="Gilroy R."/>
            <person name="Ravi A."/>
            <person name="Getino M."/>
            <person name="Pursley I."/>
            <person name="Horton D.L."/>
            <person name="Alikhan N.-F."/>
            <person name="Baker D."/>
            <person name="Gharbi K."/>
            <person name="Hall N."/>
            <person name="Watson M."/>
            <person name="Adriaenssens E.M."/>
            <person name="Foster-Nyarko E."/>
            <person name="Jarju S."/>
            <person name="Secka A."/>
            <person name="Antonio M."/>
            <person name="Oren A."/>
            <person name="Chaudhuri R."/>
            <person name="La Ragione R.M."/>
            <person name="Hildebrand F."/>
            <person name="Pallen M.J."/>
        </authorList>
    </citation>
    <scope>NUCLEOTIDE SEQUENCE [LARGE SCALE GENOMIC DNA]</scope>
    <source>
        <strain evidence="2 3">Sa4CUA7</strain>
    </source>
</reference>
<dbReference type="RefSeq" id="WP_191719503.1">
    <property type="nucleotide sequence ID" value="NZ_JACSQP010000007.1"/>
</dbReference>
<name>A0ABR8S490_9MICO</name>
<gene>
    <name evidence="2" type="ORF">H9651_11665</name>
</gene>
<organism evidence="2 3">
    <name type="scientific">Microbacterium pullorum</name>
    <dbReference type="NCBI Taxonomy" id="2762236"/>
    <lineage>
        <taxon>Bacteria</taxon>
        <taxon>Bacillati</taxon>
        <taxon>Actinomycetota</taxon>
        <taxon>Actinomycetes</taxon>
        <taxon>Micrococcales</taxon>
        <taxon>Microbacteriaceae</taxon>
        <taxon>Microbacterium</taxon>
    </lineage>
</organism>
<evidence type="ECO:0000256" key="1">
    <source>
        <dbReference type="SAM" id="Phobius"/>
    </source>
</evidence>
<sequence>MTESARVRRSPKFAVFLGLGAALGLLVALILTFAFDGTREVSANTGVVYTSTQVFGFVALICVPVGIAIGGIVAVILDRVLARRAHDVQIEHERIRTQD</sequence>
<keyword evidence="1" id="KW-0472">Membrane</keyword>
<protein>
    <submittedName>
        <fullName evidence="2">Potassium transporter Trk</fullName>
    </submittedName>
</protein>
<accession>A0ABR8S490</accession>
<keyword evidence="1" id="KW-0812">Transmembrane</keyword>
<evidence type="ECO:0000313" key="3">
    <source>
        <dbReference type="Proteomes" id="UP000648352"/>
    </source>
</evidence>
<proteinExistence type="predicted"/>
<keyword evidence="3" id="KW-1185">Reference proteome</keyword>
<feature type="transmembrane region" description="Helical" evidence="1">
    <location>
        <begin position="55"/>
        <end position="77"/>
    </location>
</feature>
<comment type="caution">
    <text evidence="2">The sequence shown here is derived from an EMBL/GenBank/DDBJ whole genome shotgun (WGS) entry which is preliminary data.</text>
</comment>